<comment type="caution">
    <text evidence="2">The sequence shown here is derived from an EMBL/GenBank/DDBJ whole genome shotgun (WGS) entry which is preliminary data.</text>
</comment>
<protein>
    <submittedName>
        <fullName evidence="2">Uncharacterized protein</fullName>
    </submittedName>
</protein>
<sequence length="137" mass="15574">METELITKTTEGSPHKSITNFNKDLETGNSKMKTNREVKIKAATVIGINVTAGVLHLGFQSMADLICYGEAKLIEQINVFDKTVEEIMKARKDKTLETQQYLLKSPQKAKQKASQFYCRFKEIKDKAKSEHNQFQTS</sequence>
<reference evidence="3" key="1">
    <citation type="journal article" date="2019" name="Int. J. Syst. Evol. Microbiol.">
        <title>The Global Catalogue of Microorganisms (GCM) 10K type strain sequencing project: providing services to taxonomists for standard genome sequencing and annotation.</title>
        <authorList>
            <consortium name="The Broad Institute Genomics Platform"/>
            <consortium name="The Broad Institute Genome Sequencing Center for Infectious Disease"/>
            <person name="Wu L."/>
            <person name="Ma J."/>
        </authorList>
    </citation>
    <scope>NUCLEOTIDE SEQUENCE [LARGE SCALE GENOMIC DNA]</scope>
    <source>
        <strain evidence="3">JCM 17111</strain>
    </source>
</reference>
<dbReference type="RefSeq" id="WP_345003793.1">
    <property type="nucleotide sequence ID" value="NZ_BAABCY010000007.1"/>
</dbReference>
<name>A0ABP6WMW5_9FLAO</name>
<accession>A0ABP6WMW5</accession>
<keyword evidence="3" id="KW-1185">Reference proteome</keyword>
<evidence type="ECO:0000313" key="3">
    <source>
        <dbReference type="Proteomes" id="UP001500954"/>
    </source>
</evidence>
<dbReference type="EMBL" id="BAABCY010000007">
    <property type="protein sequence ID" value="GAA3553670.1"/>
    <property type="molecule type" value="Genomic_DNA"/>
</dbReference>
<evidence type="ECO:0000313" key="2">
    <source>
        <dbReference type="EMBL" id="GAA3553670.1"/>
    </source>
</evidence>
<organism evidence="2 3">
    <name type="scientific">Snuella lapsa</name>
    <dbReference type="NCBI Taxonomy" id="870481"/>
    <lineage>
        <taxon>Bacteria</taxon>
        <taxon>Pseudomonadati</taxon>
        <taxon>Bacteroidota</taxon>
        <taxon>Flavobacteriia</taxon>
        <taxon>Flavobacteriales</taxon>
        <taxon>Flavobacteriaceae</taxon>
        <taxon>Snuella</taxon>
    </lineage>
</organism>
<feature type="region of interest" description="Disordered" evidence="1">
    <location>
        <begin position="1"/>
        <end position="28"/>
    </location>
</feature>
<proteinExistence type="predicted"/>
<evidence type="ECO:0000256" key="1">
    <source>
        <dbReference type="SAM" id="MobiDB-lite"/>
    </source>
</evidence>
<dbReference type="Proteomes" id="UP001500954">
    <property type="component" value="Unassembled WGS sequence"/>
</dbReference>
<gene>
    <name evidence="2" type="ORF">GCM10022395_01500</name>
</gene>